<feature type="transmembrane region" description="Helical" evidence="1">
    <location>
        <begin position="39"/>
        <end position="63"/>
    </location>
</feature>
<accession>A0A074LMS8</accession>
<evidence type="ECO:0000256" key="1">
    <source>
        <dbReference type="SAM" id="Phobius"/>
    </source>
</evidence>
<proteinExistence type="predicted"/>
<protein>
    <submittedName>
        <fullName evidence="2">Uncharacterized protein</fullName>
    </submittedName>
</protein>
<feature type="transmembrane region" description="Helical" evidence="1">
    <location>
        <begin position="12"/>
        <end position="33"/>
    </location>
</feature>
<evidence type="ECO:0000313" key="3">
    <source>
        <dbReference type="Proteomes" id="UP000027931"/>
    </source>
</evidence>
<evidence type="ECO:0000313" key="2">
    <source>
        <dbReference type="EMBL" id="KEO81133.1"/>
    </source>
</evidence>
<dbReference type="OrthoDB" id="7065603at2"/>
<reference evidence="2 3" key="1">
    <citation type="journal article" date="2013" name="Int. J. Syst. Evol. Microbiol.">
        <title>Tumebacillus flagellatus sp. nov., an alpha-amylase/pullulanase-producing bacterium isolated from cassava wastewater.</title>
        <authorList>
            <person name="Wang Q."/>
            <person name="Xie N."/>
            <person name="Qin Y."/>
            <person name="Shen N."/>
            <person name="Zhu J."/>
            <person name="Mi H."/>
            <person name="Huang R."/>
        </authorList>
    </citation>
    <scope>NUCLEOTIDE SEQUENCE [LARGE SCALE GENOMIC DNA]</scope>
    <source>
        <strain evidence="2 3">GST4</strain>
    </source>
</reference>
<gene>
    <name evidence="2" type="ORF">EL26_22365</name>
</gene>
<sequence>MRTLIEGIRLAGLNAGYIALSVAVVVGTMLLAGLYLRGIWFSLALMLALVLFAVAGIAYLYGWLRYTCRFHRPKAFLISLIGVLPNLYLWLGYSTWVKLLPGAEDENCGGIFLFAGVYLIFLLSSIALPVLSAFVGRKAHAA</sequence>
<keyword evidence="3" id="KW-1185">Reference proteome</keyword>
<keyword evidence="1" id="KW-0812">Transmembrane</keyword>
<name>A0A074LMS8_9BACL</name>
<organism evidence="2 3">
    <name type="scientific">Tumebacillus flagellatus</name>
    <dbReference type="NCBI Taxonomy" id="1157490"/>
    <lineage>
        <taxon>Bacteria</taxon>
        <taxon>Bacillati</taxon>
        <taxon>Bacillota</taxon>
        <taxon>Bacilli</taxon>
        <taxon>Bacillales</taxon>
        <taxon>Alicyclobacillaceae</taxon>
        <taxon>Tumebacillus</taxon>
    </lineage>
</organism>
<dbReference type="AlphaFoldDB" id="A0A074LMS8"/>
<comment type="caution">
    <text evidence="2">The sequence shown here is derived from an EMBL/GenBank/DDBJ whole genome shotgun (WGS) entry which is preliminary data.</text>
</comment>
<keyword evidence="1" id="KW-1133">Transmembrane helix</keyword>
<dbReference type="EMBL" id="JMIR01000045">
    <property type="protein sequence ID" value="KEO81133.1"/>
    <property type="molecule type" value="Genomic_DNA"/>
</dbReference>
<dbReference type="RefSeq" id="WP_038094039.1">
    <property type="nucleotide sequence ID" value="NZ_JMIR01000045.1"/>
</dbReference>
<feature type="transmembrane region" description="Helical" evidence="1">
    <location>
        <begin position="75"/>
        <end position="91"/>
    </location>
</feature>
<feature type="transmembrane region" description="Helical" evidence="1">
    <location>
        <begin position="111"/>
        <end position="135"/>
    </location>
</feature>
<dbReference type="Proteomes" id="UP000027931">
    <property type="component" value="Unassembled WGS sequence"/>
</dbReference>
<keyword evidence="1" id="KW-0472">Membrane</keyword>